<proteinExistence type="predicted"/>
<evidence type="ECO:0000256" key="1">
    <source>
        <dbReference type="SAM" id="SignalP"/>
    </source>
</evidence>
<comment type="caution">
    <text evidence="2">The sequence shown here is derived from an EMBL/GenBank/DDBJ whole genome shotgun (WGS) entry which is preliminary data.</text>
</comment>
<organism evidence="2 3">
    <name type="scientific">Dunaliella salina</name>
    <name type="common">Green alga</name>
    <name type="synonym">Protococcus salinus</name>
    <dbReference type="NCBI Taxonomy" id="3046"/>
    <lineage>
        <taxon>Eukaryota</taxon>
        <taxon>Viridiplantae</taxon>
        <taxon>Chlorophyta</taxon>
        <taxon>core chlorophytes</taxon>
        <taxon>Chlorophyceae</taxon>
        <taxon>CS clade</taxon>
        <taxon>Chlamydomonadales</taxon>
        <taxon>Dunaliellaceae</taxon>
        <taxon>Dunaliella</taxon>
    </lineage>
</organism>
<dbReference type="EMBL" id="MU069544">
    <property type="protein sequence ID" value="KAF5839406.1"/>
    <property type="molecule type" value="Genomic_DNA"/>
</dbReference>
<evidence type="ECO:0000313" key="3">
    <source>
        <dbReference type="Proteomes" id="UP000815325"/>
    </source>
</evidence>
<reference evidence="2" key="1">
    <citation type="submission" date="2017-08" db="EMBL/GenBank/DDBJ databases">
        <authorList>
            <person name="Polle J.E."/>
            <person name="Barry K."/>
            <person name="Cushman J."/>
            <person name="Schmutz J."/>
            <person name="Tran D."/>
            <person name="Hathwaick L.T."/>
            <person name="Yim W.C."/>
            <person name="Jenkins J."/>
            <person name="Mckie-Krisberg Z.M."/>
            <person name="Prochnik S."/>
            <person name="Lindquist E."/>
            <person name="Dockter R.B."/>
            <person name="Adam C."/>
            <person name="Molina H."/>
            <person name="Bunkerborg J."/>
            <person name="Jin E."/>
            <person name="Buchheim M."/>
            <person name="Magnuson J."/>
        </authorList>
    </citation>
    <scope>NUCLEOTIDE SEQUENCE</scope>
    <source>
        <strain evidence="2">CCAP 19/18</strain>
    </source>
</reference>
<gene>
    <name evidence="2" type="ORF">DUNSADRAFT_808</name>
</gene>
<evidence type="ECO:0000313" key="2">
    <source>
        <dbReference type="EMBL" id="KAF5839406.1"/>
    </source>
</evidence>
<feature type="chain" id="PRO_5045672843" evidence="1">
    <location>
        <begin position="26"/>
        <end position="112"/>
    </location>
</feature>
<protein>
    <submittedName>
        <fullName evidence="2">Uncharacterized protein</fullName>
    </submittedName>
</protein>
<feature type="signal peptide" evidence="1">
    <location>
        <begin position="1"/>
        <end position="25"/>
    </location>
</feature>
<keyword evidence="3" id="KW-1185">Reference proteome</keyword>
<accession>A0ABQ7GXR9</accession>
<keyword evidence="1" id="KW-0732">Signal</keyword>
<sequence>MHAILLLQRALTCLISTELPLSTCALHMNASPFHPFCNGRGSITNLSPKQILQGQGLSKDKLNVVLSKKMNQGTMKGLISEGQSPVPDMFDGIFSMWDLLAKVLMGNWLKFF</sequence>
<name>A0ABQ7GXR9_DUNSA</name>
<dbReference type="Proteomes" id="UP000815325">
    <property type="component" value="Unassembled WGS sequence"/>
</dbReference>